<reference evidence="2 3" key="1">
    <citation type="submission" date="2016-04" db="EMBL/GenBank/DDBJ databases">
        <title>A degradative enzymes factory behind the ericoid mycorrhizal symbiosis.</title>
        <authorList>
            <consortium name="DOE Joint Genome Institute"/>
            <person name="Martino E."/>
            <person name="Morin E."/>
            <person name="Grelet G."/>
            <person name="Kuo A."/>
            <person name="Kohler A."/>
            <person name="Daghino S."/>
            <person name="Barry K."/>
            <person name="Choi C."/>
            <person name="Cichocki N."/>
            <person name="Clum A."/>
            <person name="Copeland A."/>
            <person name="Hainaut M."/>
            <person name="Haridas S."/>
            <person name="Labutti K."/>
            <person name="Lindquist E."/>
            <person name="Lipzen A."/>
            <person name="Khouja H.-R."/>
            <person name="Murat C."/>
            <person name="Ohm R."/>
            <person name="Olson A."/>
            <person name="Spatafora J."/>
            <person name="Veneault-Fourrey C."/>
            <person name="Henrissat B."/>
            <person name="Grigoriev I."/>
            <person name="Martin F."/>
            <person name="Perotto S."/>
        </authorList>
    </citation>
    <scope>NUCLEOTIDE SEQUENCE [LARGE SCALE GENOMIC DNA]</scope>
    <source>
        <strain evidence="2 3">F</strain>
    </source>
</reference>
<keyword evidence="1" id="KW-1133">Transmembrane helix</keyword>
<dbReference type="Proteomes" id="UP000235786">
    <property type="component" value="Unassembled WGS sequence"/>
</dbReference>
<dbReference type="OrthoDB" id="3563459at2759"/>
<organism evidence="2 3">
    <name type="scientific">Hyaloscypha variabilis (strain UAMH 11265 / GT02V1 / F)</name>
    <name type="common">Meliniomyces variabilis</name>
    <dbReference type="NCBI Taxonomy" id="1149755"/>
    <lineage>
        <taxon>Eukaryota</taxon>
        <taxon>Fungi</taxon>
        <taxon>Dikarya</taxon>
        <taxon>Ascomycota</taxon>
        <taxon>Pezizomycotina</taxon>
        <taxon>Leotiomycetes</taxon>
        <taxon>Helotiales</taxon>
        <taxon>Hyaloscyphaceae</taxon>
        <taxon>Hyaloscypha</taxon>
        <taxon>Hyaloscypha variabilis</taxon>
    </lineage>
</organism>
<evidence type="ECO:0000313" key="3">
    <source>
        <dbReference type="Proteomes" id="UP000235786"/>
    </source>
</evidence>
<evidence type="ECO:0000313" key="2">
    <source>
        <dbReference type="EMBL" id="PMD40405.1"/>
    </source>
</evidence>
<dbReference type="AlphaFoldDB" id="A0A2J6RPG4"/>
<gene>
    <name evidence="2" type="ORF">L207DRAFT_511896</name>
</gene>
<sequence length="76" mass="8340">MLSTSDTISLSIGLGSIALAILTIFATILARNTSREEDIEMQPLSNSLTTNHNSPNEHETTLRVMETVLGLFHNRT</sequence>
<keyword evidence="1" id="KW-0812">Transmembrane</keyword>
<proteinExistence type="predicted"/>
<dbReference type="EMBL" id="KZ613945">
    <property type="protein sequence ID" value="PMD40405.1"/>
    <property type="molecule type" value="Genomic_DNA"/>
</dbReference>
<name>A0A2J6RPG4_HYAVF</name>
<keyword evidence="1" id="KW-0472">Membrane</keyword>
<accession>A0A2J6RPG4</accession>
<feature type="transmembrane region" description="Helical" evidence="1">
    <location>
        <begin position="12"/>
        <end position="30"/>
    </location>
</feature>
<protein>
    <submittedName>
        <fullName evidence="2">Uncharacterized protein</fullName>
    </submittedName>
</protein>
<evidence type="ECO:0000256" key="1">
    <source>
        <dbReference type="SAM" id="Phobius"/>
    </source>
</evidence>
<keyword evidence="3" id="KW-1185">Reference proteome</keyword>